<evidence type="ECO:0000259" key="2">
    <source>
        <dbReference type="PROSITE" id="PS50110"/>
    </source>
</evidence>
<dbReference type="Gene3D" id="3.30.70.270">
    <property type="match status" value="1"/>
</dbReference>
<evidence type="ECO:0000256" key="1">
    <source>
        <dbReference type="PROSITE-ProRule" id="PRU00169"/>
    </source>
</evidence>
<dbReference type="InterPro" id="IPR029787">
    <property type="entry name" value="Nucleotide_cyclase"/>
</dbReference>
<dbReference type="SMART" id="SM00448">
    <property type="entry name" value="REC"/>
    <property type="match status" value="1"/>
</dbReference>
<dbReference type="GO" id="GO:0000160">
    <property type="term" value="P:phosphorelay signal transduction system"/>
    <property type="evidence" value="ECO:0007669"/>
    <property type="project" value="InterPro"/>
</dbReference>
<feature type="domain" description="Response regulatory" evidence="2">
    <location>
        <begin position="12"/>
        <end position="136"/>
    </location>
</feature>
<dbReference type="PANTHER" id="PTHR45138">
    <property type="entry name" value="REGULATORY COMPONENTS OF SENSORY TRANSDUCTION SYSTEM"/>
    <property type="match status" value="1"/>
</dbReference>
<dbReference type="GO" id="GO:0052621">
    <property type="term" value="F:diguanylate cyclase activity"/>
    <property type="evidence" value="ECO:0007669"/>
    <property type="project" value="TreeGrafter"/>
</dbReference>
<protein>
    <submittedName>
        <fullName evidence="4">Diguanylate cyclase (GGDEF) domain-containing protein</fullName>
    </submittedName>
</protein>
<dbReference type="SUPFAM" id="SSF52172">
    <property type="entry name" value="CheY-like"/>
    <property type="match status" value="1"/>
</dbReference>
<reference evidence="5" key="1">
    <citation type="submission" date="2017-04" db="EMBL/GenBank/DDBJ databases">
        <authorList>
            <person name="Varghese N."/>
            <person name="Submissions S."/>
        </authorList>
    </citation>
    <scope>NUCLEOTIDE SEQUENCE [LARGE SCALE GENOMIC DNA]</scope>
    <source>
        <strain evidence="5">USBA 82</strain>
    </source>
</reference>
<dbReference type="SMART" id="SM00267">
    <property type="entry name" value="GGDEF"/>
    <property type="match status" value="1"/>
</dbReference>
<gene>
    <name evidence="4" type="ORF">SAMN06275492_101341</name>
</gene>
<dbReference type="CDD" id="cd01949">
    <property type="entry name" value="GGDEF"/>
    <property type="match status" value="1"/>
</dbReference>
<sequence>MVLEEDLQNPFKVVIASDSRLERSILVDGIERAFDRSHNYIVEMCSRGDDALERIISTKPDMVFIDWVLPGMEGPEVCHKVRSTNKDNDQGYCYIFITTSKGDRKSIVHGLSSGADDFVTKPFDTEEMNARISVGIRFIRAYRELWRQKEEIDKLSRTDVLTGNLNRRSIMSILGGVLEKSQRNNNPVAICLCDIDFFKKINDTYGHQAGDFILAQVGILFDEVAVDTGAVGRYGGDEFLFLFPGMDFFSVAKVIKKLYDRVKKEIFVFDGIPLKVSLSCGVAYLSCFSGKSLWTSGGLIKVADDALYEAKRRGKGRACSCDGIKWSEKQKSDPEVFQDLA</sequence>
<evidence type="ECO:0000313" key="4">
    <source>
        <dbReference type="EMBL" id="SMG12526.1"/>
    </source>
</evidence>
<dbReference type="PROSITE" id="PS50110">
    <property type="entry name" value="RESPONSE_REGULATORY"/>
    <property type="match status" value="1"/>
</dbReference>
<dbReference type="RefSeq" id="WP_085543611.1">
    <property type="nucleotide sequence ID" value="NZ_FXBB01000001.1"/>
</dbReference>
<keyword evidence="5" id="KW-1185">Reference proteome</keyword>
<dbReference type="AlphaFoldDB" id="A0A1X7ICY2"/>
<dbReference type="Pfam" id="PF00072">
    <property type="entry name" value="Response_reg"/>
    <property type="match status" value="1"/>
</dbReference>
<dbReference type="InterPro" id="IPR043128">
    <property type="entry name" value="Rev_trsase/Diguanyl_cyclase"/>
</dbReference>
<proteinExistence type="predicted"/>
<dbReference type="STRING" id="561720.SAMN06275492_101341"/>
<dbReference type="InterPro" id="IPR001789">
    <property type="entry name" value="Sig_transdc_resp-reg_receiver"/>
</dbReference>
<name>A0A1X7ICY2_9BACT</name>
<dbReference type="SUPFAM" id="SSF55073">
    <property type="entry name" value="Nucleotide cyclase"/>
    <property type="match status" value="1"/>
</dbReference>
<organism evidence="4 5">
    <name type="scientific">Dethiosulfovibrio salsuginis</name>
    <dbReference type="NCBI Taxonomy" id="561720"/>
    <lineage>
        <taxon>Bacteria</taxon>
        <taxon>Thermotogati</taxon>
        <taxon>Synergistota</taxon>
        <taxon>Synergistia</taxon>
        <taxon>Synergistales</taxon>
        <taxon>Dethiosulfovibrionaceae</taxon>
        <taxon>Dethiosulfovibrio</taxon>
    </lineage>
</organism>
<accession>A0A1X7ICY2</accession>
<dbReference type="EMBL" id="FXBB01000001">
    <property type="protein sequence ID" value="SMG12526.1"/>
    <property type="molecule type" value="Genomic_DNA"/>
</dbReference>
<dbReference type="InterPro" id="IPR000160">
    <property type="entry name" value="GGDEF_dom"/>
</dbReference>
<evidence type="ECO:0000259" key="3">
    <source>
        <dbReference type="PROSITE" id="PS50887"/>
    </source>
</evidence>
<dbReference type="InterPro" id="IPR050469">
    <property type="entry name" value="Diguanylate_Cyclase"/>
</dbReference>
<keyword evidence="1" id="KW-0597">Phosphoprotein</keyword>
<dbReference type="OrthoDB" id="9783388at2"/>
<feature type="domain" description="GGDEF" evidence="3">
    <location>
        <begin position="186"/>
        <end position="323"/>
    </location>
</feature>
<dbReference type="CDD" id="cd17574">
    <property type="entry name" value="REC_OmpR"/>
    <property type="match status" value="1"/>
</dbReference>
<dbReference type="PANTHER" id="PTHR45138:SF9">
    <property type="entry name" value="DIGUANYLATE CYCLASE DGCM-RELATED"/>
    <property type="match status" value="1"/>
</dbReference>
<dbReference type="InterPro" id="IPR011006">
    <property type="entry name" value="CheY-like_superfamily"/>
</dbReference>
<feature type="modified residue" description="4-aspartylphosphate" evidence="1">
    <location>
        <position position="66"/>
    </location>
</feature>
<dbReference type="Pfam" id="PF00990">
    <property type="entry name" value="GGDEF"/>
    <property type="match status" value="1"/>
</dbReference>
<evidence type="ECO:0000313" key="5">
    <source>
        <dbReference type="Proteomes" id="UP000193355"/>
    </source>
</evidence>
<dbReference type="Gene3D" id="3.40.50.2300">
    <property type="match status" value="1"/>
</dbReference>
<dbReference type="Proteomes" id="UP000193355">
    <property type="component" value="Unassembled WGS sequence"/>
</dbReference>
<dbReference type="PROSITE" id="PS50887">
    <property type="entry name" value="GGDEF"/>
    <property type="match status" value="1"/>
</dbReference>
<dbReference type="NCBIfam" id="TIGR00254">
    <property type="entry name" value="GGDEF"/>
    <property type="match status" value="1"/>
</dbReference>